<dbReference type="InterPro" id="IPR011047">
    <property type="entry name" value="Quinoprotein_ADH-like_sf"/>
</dbReference>
<dbReference type="InParanoid" id="Q22PB2"/>
<evidence type="ECO:0008006" key="4">
    <source>
        <dbReference type="Google" id="ProtNLM"/>
    </source>
</evidence>
<dbReference type="GeneID" id="7842409"/>
<keyword evidence="3" id="KW-1185">Reference proteome</keyword>
<evidence type="ECO:0000256" key="1">
    <source>
        <dbReference type="SAM" id="SignalP"/>
    </source>
</evidence>
<organism evidence="2 3">
    <name type="scientific">Tetrahymena thermophila (strain SB210)</name>
    <dbReference type="NCBI Taxonomy" id="312017"/>
    <lineage>
        <taxon>Eukaryota</taxon>
        <taxon>Sar</taxon>
        <taxon>Alveolata</taxon>
        <taxon>Ciliophora</taxon>
        <taxon>Intramacronucleata</taxon>
        <taxon>Oligohymenophorea</taxon>
        <taxon>Hymenostomatida</taxon>
        <taxon>Tetrahymenina</taxon>
        <taxon>Tetrahymenidae</taxon>
        <taxon>Tetrahymena</taxon>
    </lineage>
</organism>
<feature type="signal peptide" evidence="1">
    <location>
        <begin position="1"/>
        <end position="20"/>
    </location>
</feature>
<dbReference type="RefSeq" id="XP_001007442.1">
    <property type="nucleotide sequence ID" value="XM_001007442.1"/>
</dbReference>
<name>Q22PB2_TETTS</name>
<keyword evidence="1" id="KW-0732">Signal</keyword>
<gene>
    <name evidence="2" type="ORF">TTHERM_00364300</name>
</gene>
<dbReference type="SUPFAM" id="SSF50998">
    <property type="entry name" value="Quinoprotein alcohol dehydrogenase-like"/>
    <property type="match status" value="1"/>
</dbReference>
<feature type="chain" id="PRO_5004201193" description="Transmembrane protein" evidence="1">
    <location>
        <begin position="21"/>
        <end position="739"/>
    </location>
</feature>
<dbReference type="AlphaFoldDB" id="Q22PB2"/>
<protein>
    <recommendedName>
        <fullName evidence="4">Transmembrane protein</fullName>
    </recommendedName>
</protein>
<evidence type="ECO:0000313" key="2">
    <source>
        <dbReference type="EMBL" id="EAR87197.1"/>
    </source>
</evidence>
<evidence type="ECO:0000313" key="3">
    <source>
        <dbReference type="Proteomes" id="UP000009168"/>
    </source>
</evidence>
<dbReference type="EMBL" id="GG662855">
    <property type="protein sequence ID" value="EAR87197.1"/>
    <property type="molecule type" value="Genomic_DNA"/>
</dbReference>
<dbReference type="Proteomes" id="UP000009168">
    <property type="component" value="Unassembled WGS sequence"/>
</dbReference>
<reference evidence="3" key="1">
    <citation type="journal article" date="2006" name="PLoS Biol.">
        <title>Macronuclear genome sequence of the ciliate Tetrahymena thermophila, a model eukaryote.</title>
        <authorList>
            <person name="Eisen J.A."/>
            <person name="Coyne R.S."/>
            <person name="Wu M."/>
            <person name="Wu D."/>
            <person name="Thiagarajan M."/>
            <person name="Wortman J.R."/>
            <person name="Badger J.H."/>
            <person name="Ren Q."/>
            <person name="Amedeo P."/>
            <person name="Jones K.M."/>
            <person name="Tallon L.J."/>
            <person name="Delcher A.L."/>
            <person name="Salzberg S.L."/>
            <person name="Silva J.C."/>
            <person name="Haas B.J."/>
            <person name="Majoros W.H."/>
            <person name="Farzad M."/>
            <person name="Carlton J.M."/>
            <person name="Smith R.K. Jr."/>
            <person name="Garg J."/>
            <person name="Pearlman R.E."/>
            <person name="Karrer K.M."/>
            <person name="Sun L."/>
            <person name="Manning G."/>
            <person name="Elde N.C."/>
            <person name="Turkewitz A.P."/>
            <person name="Asai D.J."/>
            <person name="Wilkes D.E."/>
            <person name="Wang Y."/>
            <person name="Cai H."/>
            <person name="Collins K."/>
            <person name="Stewart B.A."/>
            <person name="Lee S.R."/>
            <person name="Wilamowska K."/>
            <person name="Weinberg Z."/>
            <person name="Ruzzo W.L."/>
            <person name="Wloga D."/>
            <person name="Gaertig J."/>
            <person name="Frankel J."/>
            <person name="Tsao C.-C."/>
            <person name="Gorovsky M.A."/>
            <person name="Keeling P.J."/>
            <person name="Waller R.F."/>
            <person name="Patron N.J."/>
            <person name="Cherry J.M."/>
            <person name="Stover N.A."/>
            <person name="Krieger C.J."/>
            <person name="del Toro C."/>
            <person name="Ryder H.F."/>
            <person name="Williamson S.C."/>
            <person name="Barbeau R.A."/>
            <person name="Hamilton E.P."/>
            <person name="Orias E."/>
        </authorList>
    </citation>
    <scope>NUCLEOTIDE SEQUENCE [LARGE SCALE GENOMIC DNA]</scope>
    <source>
        <strain evidence="3">SB210</strain>
    </source>
</reference>
<dbReference type="HOGENOM" id="CLU_375776_0_0_1"/>
<sequence>MKKSIFLILSIFVLKGFTQCSDGCNQCKKLEYEDQYNCNQCKEGYNLDYAHNICIYQQCSANLYYQQELFEENKNQSCLSICEPLFYGDPQSNTCKEIHQCSTLFSTSQNIQNPGIPTDFFIYQQMYYVAFNQGYLSVYDRKDMYLIKNLRYLSNDLNIINIDGIIIAFGSSQSVYIWDIINESRTQIKQSNLIQINEQTQATQYKDQYIIIFNTNQSISEFQIIYDKYNQIQFVSSSIQINQDNQFVKIVNDYIFVASSSTLMIYQVSLQIKNQTFNYNFTLVCFYEGNLQNVLDSPQKDLYFSIYKDTIQSINLKNNSCLTVFQQPQISKVKIISQEISLNNLNLIILLKSSFIFYQWMENSMKSINLQNINSNQILDFEVGNFSGNRNELIILANQTISLFNLNFNQYSTLSQNLQLQLQSSSIKKIQTLESTSSLESQTQYELVFFQPTKIQVFYRSHIQQNYLDTKIIENFQLPFLTTISQVNALIKVFSPPILISCLQNGDFLFYDASKSTSLELISRKNFNQQTCLQLDRFFNNNIVAVTNQQLLLIDPTSQIVLNEVKYSTNITQMTLNYDKLATLYQDCIQIFSNELISLFNTCSNEFSSNNLKIVLNNDLKIITYKQQEISIYQINLVDQSTKLVSSIKSINKIVYFDFVKVFNQDLDQIMNTFTIDEILFYDSLNNFNIYNIKLNQTLVKSNINIQQISETKRVINDQDIYFILGYQDINIAAYHMVQ</sequence>
<proteinExistence type="predicted"/>
<dbReference type="KEGG" id="tet:TTHERM_00364300"/>
<accession>Q22PB2</accession>